<gene>
    <name evidence="5" type="ORF">GNP93_01555</name>
</gene>
<dbReference type="RefSeq" id="WP_141334461.1">
    <property type="nucleotide sequence ID" value="NZ_WNZX01000001.1"/>
</dbReference>
<comment type="catalytic activity">
    <reaction evidence="1">
        <text>3',5'-cyclic CMP + H2O = CMP + H(+)</text>
        <dbReference type="Rhea" id="RHEA:72675"/>
        <dbReference type="ChEBI" id="CHEBI:15377"/>
        <dbReference type="ChEBI" id="CHEBI:15378"/>
        <dbReference type="ChEBI" id="CHEBI:58003"/>
        <dbReference type="ChEBI" id="CHEBI:60377"/>
    </reaction>
    <physiologicalReaction direction="left-to-right" evidence="1">
        <dbReference type="Rhea" id="RHEA:72676"/>
    </physiologicalReaction>
</comment>
<dbReference type="InterPro" id="IPR036866">
    <property type="entry name" value="RibonucZ/Hydroxyglut_hydro"/>
</dbReference>
<comment type="caution">
    <text evidence="5">The sequence shown here is derived from an EMBL/GenBank/DDBJ whole genome shotgun (WGS) entry which is preliminary data.</text>
</comment>
<dbReference type="Pfam" id="PF21221">
    <property type="entry name" value="B_lactamase-like_C"/>
    <property type="match status" value="1"/>
</dbReference>
<sequence length="326" mass="37156">MEIREIREGLFRLPIPVPFPMKFVYCYLFRDRRGWSIVDAGMQHEEAVRAWKSVFDRLRIDPKAVHSLYVTHFHPDHLGLAGLLQDWTGAPVYMSPQEMTMAKQVWSPGSTQAEEVRQMCLSHGMPDELAEQVKAQMKVLSGGVRLPVITPLAQQTVRLADMDWDILITPGHSDGHVCLYQPEHKLLFAGDHVLHKITPNISRWPNASPNPLKLYIESLNRLKSLDIQLALTSHADVIPDTRQRIDEILAHHEGRLERVLQLASGGRTAYETALVLFGHRELNAHQWRFALAETLAHLVYLEDAGRLSSEIREGRHYYYGNAGQLS</sequence>
<evidence type="ECO:0000313" key="6">
    <source>
        <dbReference type="Proteomes" id="UP000450917"/>
    </source>
</evidence>
<dbReference type="InterPro" id="IPR001279">
    <property type="entry name" value="Metallo-B-lactamas"/>
</dbReference>
<dbReference type="EMBL" id="WNZX01000001">
    <property type="protein sequence ID" value="MUG69353.1"/>
    <property type="molecule type" value="Genomic_DNA"/>
</dbReference>
<dbReference type="Proteomes" id="UP000450917">
    <property type="component" value="Unassembled WGS sequence"/>
</dbReference>
<dbReference type="CDD" id="cd07725">
    <property type="entry name" value="TTHA1429-like_MBL-fold"/>
    <property type="match status" value="1"/>
</dbReference>
<evidence type="ECO:0000259" key="4">
    <source>
        <dbReference type="SMART" id="SM00849"/>
    </source>
</evidence>
<dbReference type="Gene3D" id="3.60.15.10">
    <property type="entry name" value="Ribonuclease Z/Hydroxyacylglutathione hydrolase-like"/>
    <property type="match status" value="1"/>
</dbReference>
<dbReference type="InterPro" id="IPR048933">
    <property type="entry name" value="B_lactamase-like_C"/>
</dbReference>
<dbReference type="PANTHER" id="PTHR23131:SF4">
    <property type="entry name" value="METALLO-BETA-LACTAMASE SUPERFAMILY POTEIN"/>
    <property type="match status" value="1"/>
</dbReference>
<dbReference type="PANTHER" id="PTHR23131">
    <property type="entry name" value="ENDORIBONUCLEASE LACTB2"/>
    <property type="match status" value="1"/>
</dbReference>
<reference evidence="5 6" key="1">
    <citation type="submission" date="2019-11" db="EMBL/GenBank/DDBJ databases">
        <title>Draft genome sequences of five Paenibacillus species of dairy origin.</title>
        <authorList>
            <person name="Olajide A.M."/>
            <person name="Chen S."/>
            <person name="Lapointe G."/>
        </authorList>
    </citation>
    <scope>NUCLEOTIDE SEQUENCE [LARGE SCALE GENOMIC DNA]</scope>
    <source>
        <strain evidence="5 6">2CS3</strain>
    </source>
</reference>
<dbReference type="SMART" id="SM00849">
    <property type="entry name" value="Lactamase_B"/>
    <property type="match status" value="1"/>
</dbReference>
<feature type="domain" description="Metallo-beta-lactamase" evidence="4">
    <location>
        <begin position="23"/>
        <end position="234"/>
    </location>
</feature>
<accession>A0A7X2Z7Z5</accession>
<organism evidence="5 6">
    <name type="scientific">Paenibacillus validus</name>
    <dbReference type="NCBI Taxonomy" id="44253"/>
    <lineage>
        <taxon>Bacteria</taxon>
        <taxon>Bacillati</taxon>
        <taxon>Bacillota</taxon>
        <taxon>Bacilli</taxon>
        <taxon>Bacillales</taxon>
        <taxon>Paenibacillaceae</taxon>
        <taxon>Paenibacillus</taxon>
    </lineage>
</organism>
<proteinExistence type="predicted"/>
<dbReference type="GO" id="GO:0016787">
    <property type="term" value="F:hydrolase activity"/>
    <property type="evidence" value="ECO:0007669"/>
    <property type="project" value="UniProtKB-KW"/>
</dbReference>
<protein>
    <submittedName>
        <fullName evidence="5">MBL fold metallo-hydrolase</fullName>
    </submittedName>
</protein>
<dbReference type="Gene3D" id="1.10.10.10">
    <property type="entry name" value="Winged helix-like DNA-binding domain superfamily/Winged helix DNA-binding domain"/>
    <property type="match status" value="1"/>
</dbReference>
<keyword evidence="6" id="KW-1185">Reference proteome</keyword>
<comment type="catalytic activity">
    <reaction evidence="3">
        <text>3',5'-cyclic UMP + H2O = UMP + H(+)</text>
        <dbReference type="Rhea" id="RHEA:70575"/>
        <dbReference type="ChEBI" id="CHEBI:15377"/>
        <dbReference type="ChEBI" id="CHEBI:15378"/>
        <dbReference type="ChEBI" id="CHEBI:57865"/>
        <dbReference type="ChEBI" id="CHEBI:184387"/>
    </reaction>
    <physiologicalReaction direction="left-to-right" evidence="3">
        <dbReference type="Rhea" id="RHEA:70576"/>
    </physiologicalReaction>
</comment>
<dbReference type="AlphaFoldDB" id="A0A7X2Z7Z5"/>
<evidence type="ECO:0000313" key="5">
    <source>
        <dbReference type="EMBL" id="MUG69353.1"/>
    </source>
</evidence>
<keyword evidence="5" id="KW-0378">Hydrolase</keyword>
<dbReference type="InterPro" id="IPR050662">
    <property type="entry name" value="Sec-metab_biosynth-thioest"/>
</dbReference>
<evidence type="ECO:0000256" key="2">
    <source>
        <dbReference type="ARBA" id="ARBA00034301"/>
    </source>
</evidence>
<evidence type="ECO:0000256" key="1">
    <source>
        <dbReference type="ARBA" id="ARBA00034221"/>
    </source>
</evidence>
<dbReference type="Pfam" id="PF00753">
    <property type="entry name" value="Lactamase_B"/>
    <property type="match status" value="1"/>
</dbReference>
<name>A0A7X2Z7Z5_9BACL</name>
<dbReference type="SUPFAM" id="SSF56281">
    <property type="entry name" value="Metallo-hydrolase/oxidoreductase"/>
    <property type="match status" value="1"/>
</dbReference>
<evidence type="ECO:0000256" key="3">
    <source>
        <dbReference type="ARBA" id="ARBA00048505"/>
    </source>
</evidence>
<dbReference type="InterPro" id="IPR036388">
    <property type="entry name" value="WH-like_DNA-bd_sf"/>
</dbReference>
<comment type="function">
    <text evidence="2">Counteracts the endogenous Pycsar antiviral defense system. Phosphodiesterase that enables metal-dependent hydrolysis of host cyclic nucleotide Pycsar defense signals such as cCMP and cUMP.</text>
</comment>